<accession>A0A1M4VEE6</accession>
<keyword evidence="2" id="KW-1185">Reference proteome</keyword>
<reference evidence="1 2" key="1">
    <citation type="submission" date="2016-11" db="EMBL/GenBank/DDBJ databases">
        <authorList>
            <person name="Jaros S."/>
            <person name="Januszkiewicz K."/>
            <person name="Wedrychowicz H."/>
        </authorList>
    </citation>
    <scope>NUCLEOTIDE SEQUENCE [LARGE SCALE GENOMIC DNA]</scope>
    <source>
        <strain evidence="1 2">DSM 17918</strain>
    </source>
</reference>
<evidence type="ECO:0000313" key="2">
    <source>
        <dbReference type="Proteomes" id="UP000184088"/>
    </source>
</evidence>
<organism evidence="1 2">
    <name type="scientific">Caldanaerobius fijiensis DSM 17918</name>
    <dbReference type="NCBI Taxonomy" id="1121256"/>
    <lineage>
        <taxon>Bacteria</taxon>
        <taxon>Bacillati</taxon>
        <taxon>Bacillota</taxon>
        <taxon>Clostridia</taxon>
        <taxon>Thermoanaerobacterales</taxon>
        <taxon>Thermoanaerobacteraceae</taxon>
        <taxon>Caldanaerobius</taxon>
    </lineage>
</organism>
<proteinExistence type="predicted"/>
<dbReference type="Proteomes" id="UP000184088">
    <property type="component" value="Unassembled WGS sequence"/>
</dbReference>
<dbReference type="EMBL" id="FQVH01000004">
    <property type="protein sequence ID" value="SHE67282.1"/>
    <property type="molecule type" value="Genomic_DNA"/>
</dbReference>
<protein>
    <submittedName>
        <fullName evidence="1">Uncharacterized protein</fullName>
    </submittedName>
</protein>
<evidence type="ECO:0000313" key="1">
    <source>
        <dbReference type="EMBL" id="SHE67282.1"/>
    </source>
</evidence>
<dbReference type="AlphaFoldDB" id="A0A1M4VEE6"/>
<name>A0A1M4VEE6_9THEO</name>
<sequence length="100" mass="11959">MLQSIRRDSYKRKVLSYKYRRLFKRAYRLLDISPLKDGGDCGLLCGRKCCKPMEELGIYLMPHERHALHGSEGKFRWERQKRGYFLQCDGVCDRKSRPMQ</sequence>
<gene>
    <name evidence="1" type="ORF">SAMN02746089_00605</name>
</gene>